<reference evidence="2 3" key="1">
    <citation type="submission" date="2023-10" db="EMBL/GenBank/DDBJ databases">
        <title>Draft genome sequence of Xylaria bambusicola isolate GMP-LS, the root and basal stem rot pathogen of sugarcane in Indonesia.</title>
        <authorList>
            <person name="Selvaraj P."/>
            <person name="Muralishankar V."/>
            <person name="Muruganantham S."/>
            <person name="Sp S."/>
            <person name="Haryani S."/>
            <person name="Lau K.J.X."/>
            <person name="Naqvi N.I."/>
        </authorList>
    </citation>
    <scope>NUCLEOTIDE SEQUENCE [LARGE SCALE GENOMIC DNA]</scope>
    <source>
        <strain evidence="2">GMP-LS</strain>
    </source>
</reference>
<dbReference type="EMBL" id="JAWHQM010000002">
    <property type="protein sequence ID" value="KAK5625425.1"/>
    <property type="molecule type" value="Genomic_DNA"/>
</dbReference>
<organism evidence="2 3">
    <name type="scientific">Xylaria bambusicola</name>
    <dbReference type="NCBI Taxonomy" id="326684"/>
    <lineage>
        <taxon>Eukaryota</taxon>
        <taxon>Fungi</taxon>
        <taxon>Dikarya</taxon>
        <taxon>Ascomycota</taxon>
        <taxon>Pezizomycotina</taxon>
        <taxon>Sordariomycetes</taxon>
        <taxon>Xylariomycetidae</taxon>
        <taxon>Xylariales</taxon>
        <taxon>Xylariaceae</taxon>
        <taxon>Xylaria</taxon>
    </lineage>
</organism>
<protein>
    <submittedName>
        <fullName evidence="2">Uncharacterized protein</fullName>
    </submittedName>
</protein>
<keyword evidence="3" id="KW-1185">Reference proteome</keyword>
<proteinExistence type="predicted"/>
<evidence type="ECO:0000313" key="3">
    <source>
        <dbReference type="Proteomes" id="UP001305414"/>
    </source>
</evidence>
<feature type="compositionally biased region" description="Basic and acidic residues" evidence="1">
    <location>
        <begin position="332"/>
        <end position="344"/>
    </location>
</feature>
<gene>
    <name evidence="2" type="ORF">RRF57_001141</name>
</gene>
<dbReference type="Proteomes" id="UP001305414">
    <property type="component" value="Unassembled WGS sequence"/>
</dbReference>
<sequence length="518" mass="58568">MCGFDMRLDTRAVRDHGSLREAILALALINGDLSLLVPDAYENSSSEFIDPSRNGSWLSPFDRVAMEIDHLAVRNFNLPKLPVPVGFTEAGVALASYVWEVDDQLDLYPIKYQREHIWEEMKSLNLVIDRLEKETPEEFIARRNATGDHFGRQAVLHQAKEDLFLVDELPQGSRAWDDIDNAGVRVTQYMSAHRIEEVPEMQRIVSEIVFAILHFLYNTGESDSRAYGVANSIWQSLRVDVVNGRDDLPDVVSEELLEYPDVIAAPFKTLKLDIDRNGQYSQLWFVDRIMRHGKLWIGRYKKCPSFKPLEGNMRSAESATHAKGKQPMAKAQHTEEGSSNHERFSTSILRRQLRRAMYANMIWTRIPGTLQGEPRVNAGTMSTVAEVVNRSIWEAAAEEARVRNLVSAFDVEGPCLVMTPYNADWEMLPRPALRSKSVCWVIESAGSNGEPMGMITNSSDISGDIAGQQESASTSKCVEKTRDKTTDWNKQVYRVTRKVKGLWPLMDPPIPDLSITIV</sequence>
<evidence type="ECO:0000256" key="1">
    <source>
        <dbReference type="SAM" id="MobiDB-lite"/>
    </source>
</evidence>
<evidence type="ECO:0000313" key="2">
    <source>
        <dbReference type="EMBL" id="KAK5625425.1"/>
    </source>
</evidence>
<accession>A0AAN7U4I5</accession>
<comment type="caution">
    <text evidence="2">The sequence shown here is derived from an EMBL/GenBank/DDBJ whole genome shotgun (WGS) entry which is preliminary data.</text>
</comment>
<dbReference type="AlphaFoldDB" id="A0AAN7U4I5"/>
<name>A0AAN7U4I5_9PEZI</name>
<feature type="region of interest" description="Disordered" evidence="1">
    <location>
        <begin position="313"/>
        <end position="345"/>
    </location>
</feature>